<dbReference type="PANTHER" id="PTHR47706:SF9">
    <property type="entry name" value="NMRA-LIKE DOMAIN-CONTAINING PROTEIN-RELATED"/>
    <property type="match status" value="1"/>
</dbReference>
<keyword evidence="2" id="KW-0560">Oxidoreductase</keyword>
<dbReference type="SUPFAM" id="SSF51735">
    <property type="entry name" value="NAD(P)-binding Rossmann-fold domains"/>
    <property type="match status" value="1"/>
</dbReference>
<evidence type="ECO:0000313" key="4">
    <source>
        <dbReference type="EMBL" id="KAF4307806.1"/>
    </source>
</evidence>
<dbReference type="PANTHER" id="PTHR47706">
    <property type="entry name" value="NMRA-LIKE FAMILY PROTEIN"/>
    <property type="match status" value="1"/>
</dbReference>
<dbReference type="Pfam" id="PF05368">
    <property type="entry name" value="NmrA"/>
    <property type="match status" value="1"/>
</dbReference>
<dbReference type="AlphaFoldDB" id="A0A8H4IUM9"/>
<accession>A0A8H4IUM9</accession>
<evidence type="ECO:0000256" key="1">
    <source>
        <dbReference type="ARBA" id="ARBA00022857"/>
    </source>
</evidence>
<name>A0A8H4IUM9_9PEZI</name>
<dbReference type="GO" id="GO:0016491">
    <property type="term" value="F:oxidoreductase activity"/>
    <property type="evidence" value="ECO:0007669"/>
    <property type="project" value="UniProtKB-KW"/>
</dbReference>
<organism evidence="4 5">
    <name type="scientific">Botryosphaeria dothidea</name>
    <dbReference type="NCBI Taxonomy" id="55169"/>
    <lineage>
        <taxon>Eukaryota</taxon>
        <taxon>Fungi</taxon>
        <taxon>Dikarya</taxon>
        <taxon>Ascomycota</taxon>
        <taxon>Pezizomycotina</taxon>
        <taxon>Dothideomycetes</taxon>
        <taxon>Dothideomycetes incertae sedis</taxon>
        <taxon>Botryosphaeriales</taxon>
        <taxon>Botryosphaeriaceae</taxon>
        <taxon>Botryosphaeria</taxon>
    </lineage>
</organism>
<dbReference type="OrthoDB" id="419598at2759"/>
<protein>
    <recommendedName>
        <fullName evidence="3">NmrA-like domain-containing protein</fullName>
    </recommendedName>
</protein>
<sequence>MASLKVAILGATGETGISIVNGLIDSATSFEITTLTRPLSLTKSKTLALQSRGVTITPYDTSSPTDQQAKVLHEIDVIIATVDPQGLEDQKPLATAAKAAGVKRFVPSSFATVAPPKGVIDMRGKVCIPFKPYADDVGRFATRVIADERTLNKMAFIYGEVVMPNQAYDLMEKLSGETIERTYISEGEMLAQITHAKEAIAKGSVDMLTMFKVHFLQYNHSFGIRGDNTPENAAYLGYLDGRDLYPDLKGTSMEEFFVKVLPGKAKKPYSV</sequence>
<keyword evidence="5" id="KW-1185">Reference proteome</keyword>
<dbReference type="InterPro" id="IPR051609">
    <property type="entry name" value="NmrA/Isoflavone_reductase-like"/>
</dbReference>
<dbReference type="InterPro" id="IPR036291">
    <property type="entry name" value="NAD(P)-bd_dom_sf"/>
</dbReference>
<evidence type="ECO:0000313" key="5">
    <source>
        <dbReference type="Proteomes" id="UP000572817"/>
    </source>
</evidence>
<feature type="domain" description="NmrA-like" evidence="3">
    <location>
        <begin position="5"/>
        <end position="111"/>
    </location>
</feature>
<proteinExistence type="predicted"/>
<evidence type="ECO:0000259" key="3">
    <source>
        <dbReference type="Pfam" id="PF05368"/>
    </source>
</evidence>
<comment type="caution">
    <text evidence="4">The sequence shown here is derived from an EMBL/GenBank/DDBJ whole genome shotgun (WGS) entry which is preliminary data.</text>
</comment>
<dbReference type="Gene3D" id="3.90.25.10">
    <property type="entry name" value="UDP-galactose 4-epimerase, domain 1"/>
    <property type="match status" value="1"/>
</dbReference>
<gene>
    <name evidence="4" type="ORF">GTA08_BOTSDO03678</name>
</gene>
<dbReference type="Gene3D" id="3.40.50.720">
    <property type="entry name" value="NAD(P)-binding Rossmann-like Domain"/>
    <property type="match status" value="1"/>
</dbReference>
<dbReference type="InterPro" id="IPR008030">
    <property type="entry name" value="NmrA-like"/>
</dbReference>
<dbReference type="EMBL" id="WWBZ02000022">
    <property type="protein sequence ID" value="KAF4307806.1"/>
    <property type="molecule type" value="Genomic_DNA"/>
</dbReference>
<evidence type="ECO:0000256" key="2">
    <source>
        <dbReference type="ARBA" id="ARBA00023002"/>
    </source>
</evidence>
<keyword evidence="1" id="KW-0521">NADP</keyword>
<dbReference type="Proteomes" id="UP000572817">
    <property type="component" value="Unassembled WGS sequence"/>
</dbReference>
<reference evidence="4" key="1">
    <citation type="submission" date="2020-04" db="EMBL/GenBank/DDBJ databases">
        <title>Genome Assembly and Annotation of Botryosphaeria dothidea sdau 11-99, a Latent Pathogen of Apple Fruit Ring Rot in China.</title>
        <authorList>
            <person name="Yu C."/>
            <person name="Diao Y."/>
            <person name="Lu Q."/>
            <person name="Zhao J."/>
            <person name="Cui S."/>
            <person name="Peng C."/>
            <person name="He B."/>
            <person name="Liu H."/>
        </authorList>
    </citation>
    <scope>NUCLEOTIDE SEQUENCE [LARGE SCALE GENOMIC DNA]</scope>
    <source>
        <strain evidence="4">Sdau11-99</strain>
    </source>
</reference>